<accession>A0A0J8TYC8</accession>
<organism evidence="6 8">
    <name type="scientific">Mycolicibacterium conceptionense</name>
    <dbReference type="NCBI Taxonomy" id="451644"/>
    <lineage>
        <taxon>Bacteria</taxon>
        <taxon>Bacillati</taxon>
        <taxon>Actinomycetota</taxon>
        <taxon>Actinomycetes</taxon>
        <taxon>Mycobacteriales</taxon>
        <taxon>Mycobacteriaceae</taxon>
        <taxon>Mycolicibacterium</taxon>
    </lineage>
</organism>
<sequence length="144" mass="15924">MAVSKKEVGECPIDATLSVIDGRWKGTILWRLSDGPMRTAELRRSIPEITERMLIRHLHDLVDAGIIDRHDAGTVPPCVHYSISEYGQTLAPVLGALCDWGRTHMELQKQKRQPRARAAAPTRPASPPSSAGTTRRPRRNSSPA</sequence>
<feature type="compositionally biased region" description="Basic residues" evidence="4">
    <location>
        <begin position="135"/>
        <end position="144"/>
    </location>
</feature>
<evidence type="ECO:0000256" key="1">
    <source>
        <dbReference type="ARBA" id="ARBA00023015"/>
    </source>
</evidence>
<comment type="caution">
    <text evidence="6">The sequence shown here is derived from an EMBL/GenBank/DDBJ whole genome shotgun (WGS) entry which is preliminary data.</text>
</comment>
<keyword evidence="1" id="KW-0805">Transcription regulation</keyword>
<feature type="compositionally biased region" description="Low complexity" evidence="4">
    <location>
        <begin position="116"/>
        <end position="134"/>
    </location>
</feature>
<proteinExistence type="predicted"/>
<keyword evidence="2" id="KW-0238">DNA-binding</keyword>
<evidence type="ECO:0000313" key="9">
    <source>
        <dbReference type="Proteomes" id="UP000093779"/>
    </source>
</evidence>
<dbReference type="InterPro" id="IPR002577">
    <property type="entry name" value="HTH_HxlR"/>
</dbReference>
<gene>
    <name evidence="7" type="ORF">A5726_14380</name>
    <name evidence="6" type="ORF">ACT17_31630</name>
</gene>
<dbReference type="EMBL" id="LFOD01000056">
    <property type="protein sequence ID" value="KMV14142.1"/>
    <property type="molecule type" value="Genomic_DNA"/>
</dbReference>
<dbReference type="PROSITE" id="PS51118">
    <property type="entry name" value="HTH_HXLR"/>
    <property type="match status" value="1"/>
</dbReference>
<dbReference type="Proteomes" id="UP000093779">
    <property type="component" value="Unassembled WGS sequence"/>
</dbReference>
<evidence type="ECO:0000259" key="5">
    <source>
        <dbReference type="PROSITE" id="PS51118"/>
    </source>
</evidence>
<name>A0A0J8TYC8_9MYCO</name>
<evidence type="ECO:0000313" key="7">
    <source>
        <dbReference type="EMBL" id="OBF22067.1"/>
    </source>
</evidence>
<dbReference type="InterPro" id="IPR036388">
    <property type="entry name" value="WH-like_DNA-bd_sf"/>
</dbReference>
<dbReference type="RefSeq" id="WP_047328153.1">
    <property type="nucleotide sequence ID" value="NZ_JAYXBT010000007.1"/>
</dbReference>
<evidence type="ECO:0000313" key="6">
    <source>
        <dbReference type="EMBL" id="KMV14142.1"/>
    </source>
</evidence>
<dbReference type="OrthoDB" id="370168at2"/>
<dbReference type="Gene3D" id="1.10.10.10">
    <property type="entry name" value="Winged helix-like DNA-binding domain superfamily/Winged helix DNA-binding domain"/>
    <property type="match status" value="1"/>
</dbReference>
<dbReference type="PANTHER" id="PTHR33204">
    <property type="entry name" value="TRANSCRIPTIONAL REGULATOR, MARR FAMILY"/>
    <property type="match status" value="1"/>
</dbReference>
<feature type="region of interest" description="Disordered" evidence="4">
    <location>
        <begin position="107"/>
        <end position="144"/>
    </location>
</feature>
<evidence type="ECO:0000256" key="4">
    <source>
        <dbReference type="SAM" id="MobiDB-lite"/>
    </source>
</evidence>
<dbReference type="PANTHER" id="PTHR33204:SF29">
    <property type="entry name" value="TRANSCRIPTIONAL REGULATOR"/>
    <property type="match status" value="1"/>
</dbReference>
<protein>
    <submittedName>
        <fullName evidence="6">HxlR family transcriptional regulator</fullName>
    </submittedName>
</protein>
<dbReference type="SUPFAM" id="SSF46785">
    <property type="entry name" value="Winged helix' DNA-binding domain"/>
    <property type="match status" value="1"/>
</dbReference>
<dbReference type="InterPro" id="IPR036390">
    <property type="entry name" value="WH_DNA-bd_sf"/>
</dbReference>
<evidence type="ECO:0000256" key="3">
    <source>
        <dbReference type="ARBA" id="ARBA00023163"/>
    </source>
</evidence>
<keyword evidence="3" id="KW-0804">Transcription</keyword>
<reference evidence="6 8" key="1">
    <citation type="submission" date="2015-06" db="EMBL/GenBank/DDBJ databases">
        <title>Genome sequence of Mycobacterium conceptionense strain MLE.</title>
        <authorList>
            <person name="Greninger A.L."/>
            <person name="Cunningham G."/>
            <person name="Chiu C.Y."/>
            <person name="Miller S."/>
        </authorList>
    </citation>
    <scope>NUCLEOTIDE SEQUENCE [LARGE SCALE GENOMIC DNA]</scope>
    <source>
        <strain evidence="6 8">MLE</strain>
    </source>
</reference>
<evidence type="ECO:0000256" key="2">
    <source>
        <dbReference type="ARBA" id="ARBA00023125"/>
    </source>
</evidence>
<reference evidence="7 9" key="2">
    <citation type="submission" date="2016-06" db="EMBL/GenBank/DDBJ databases">
        <authorList>
            <person name="Kjaerup R.B."/>
            <person name="Dalgaard T.S."/>
            <person name="Juul-Madsen H.R."/>
        </authorList>
    </citation>
    <scope>NUCLEOTIDE SEQUENCE [LARGE SCALE GENOMIC DNA]</scope>
    <source>
        <strain evidence="7 9">ACS1953</strain>
    </source>
</reference>
<feature type="domain" description="HTH hxlR-type" evidence="5">
    <location>
        <begin position="11"/>
        <end position="109"/>
    </location>
</feature>
<dbReference type="AlphaFoldDB" id="A0A0J8TYC8"/>
<dbReference type="Pfam" id="PF01638">
    <property type="entry name" value="HxlR"/>
    <property type="match status" value="1"/>
</dbReference>
<dbReference type="Proteomes" id="UP000037594">
    <property type="component" value="Unassembled WGS sequence"/>
</dbReference>
<dbReference type="EMBL" id="LZHX01000045">
    <property type="protein sequence ID" value="OBF22067.1"/>
    <property type="molecule type" value="Genomic_DNA"/>
</dbReference>
<evidence type="ECO:0000313" key="8">
    <source>
        <dbReference type="Proteomes" id="UP000037594"/>
    </source>
</evidence>
<dbReference type="GO" id="GO:0003677">
    <property type="term" value="F:DNA binding"/>
    <property type="evidence" value="ECO:0007669"/>
    <property type="project" value="UniProtKB-KW"/>
</dbReference>